<evidence type="ECO:0000313" key="2">
    <source>
        <dbReference type="Proteomes" id="UP001384579"/>
    </source>
</evidence>
<dbReference type="EMBL" id="JBBLXS010000366">
    <property type="protein sequence ID" value="MEK0187475.1"/>
    <property type="molecule type" value="Genomic_DNA"/>
</dbReference>
<dbReference type="Proteomes" id="UP001384579">
    <property type="component" value="Unassembled WGS sequence"/>
</dbReference>
<sequence length="261" mass="29657">MDDTYQAYVNRVARLTLLDSYKSQVEHIQESPKFKLDETGVKVAVPFPGYSVITPPAGEDGENAALYENLHSCQQRLLQELHPGSLIPLPPDSFHVTVADLIWSSAFQDASDKNPEFEAQLRSRMADGFATSKPVQAGGTSIRWIVLGFMVMTRAVGVCVAPTDENSYKQILELRRSIYQNPDLIGLGIEQQYHFTAHITLGYFGDTGPNLDRDRLCALLSELNDRWLDTPQELSVHRAELRKFDDMNRYYREPDWPVFEF</sequence>
<proteinExistence type="predicted"/>
<reference evidence="1 2" key="1">
    <citation type="journal article" date="2020" name="Harmful Algae">
        <title>Molecular and morphological characterization of a novel dihydroanatoxin-a producing Microcoleus species (cyanobacteria) from the Russian River, California, USA.</title>
        <authorList>
            <person name="Conklin K.Y."/>
            <person name="Stancheva R."/>
            <person name="Otten T.G."/>
            <person name="Fadness R."/>
            <person name="Boyer G.L."/>
            <person name="Read B."/>
            <person name="Zhang X."/>
            <person name="Sheath R.G."/>
        </authorList>
    </citation>
    <scope>NUCLEOTIDE SEQUENCE [LARGE SCALE GENOMIC DNA]</scope>
    <source>
        <strain evidence="1 2">PTRS2</strain>
    </source>
</reference>
<evidence type="ECO:0000313" key="1">
    <source>
        <dbReference type="EMBL" id="MEK0187475.1"/>
    </source>
</evidence>
<dbReference type="InterPro" id="IPR009097">
    <property type="entry name" value="Cyclic_Pdiesterase"/>
</dbReference>
<organism evidence="1 2">
    <name type="scientific">Microcoleus anatoxicus PTRS2</name>
    <dbReference type="NCBI Taxonomy" id="2705321"/>
    <lineage>
        <taxon>Bacteria</taxon>
        <taxon>Bacillati</taxon>
        <taxon>Cyanobacteriota</taxon>
        <taxon>Cyanophyceae</taxon>
        <taxon>Oscillatoriophycideae</taxon>
        <taxon>Oscillatoriales</taxon>
        <taxon>Microcoleaceae</taxon>
        <taxon>Microcoleus</taxon>
        <taxon>Microcoleus anatoxicus</taxon>
    </lineage>
</organism>
<name>A0ABU8YT17_9CYAN</name>
<keyword evidence="2" id="KW-1185">Reference proteome</keyword>
<comment type="caution">
    <text evidence="1">The sequence shown here is derived from an EMBL/GenBank/DDBJ whole genome shotgun (WGS) entry which is preliminary data.</text>
</comment>
<accession>A0ABU8YT17</accession>
<dbReference type="RefSeq" id="WP_340525084.1">
    <property type="nucleotide sequence ID" value="NZ_JBBLXS010000366.1"/>
</dbReference>
<gene>
    <name evidence="1" type="ORF">WMG39_21850</name>
</gene>
<protein>
    <submittedName>
        <fullName evidence="1">DUF1868 domain-containing protein</fullName>
    </submittedName>
</protein>
<dbReference type="SUPFAM" id="SSF55144">
    <property type="entry name" value="LigT-like"/>
    <property type="match status" value="1"/>
</dbReference>
<dbReference type="Gene3D" id="3.90.1140.10">
    <property type="entry name" value="Cyclic phosphodiesterase"/>
    <property type="match status" value="1"/>
</dbReference>